<dbReference type="Gene3D" id="3.30.420.10">
    <property type="entry name" value="Ribonuclease H-like superfamily/Ribonuclease H"/>
    <property type="match status" value="1"/>
</dbReference>
<reference evidence="2" key="1">
    <citation type="submission" date="2021-04" db="EMBL/GenBank/DDBJ databases">
        <title>Genome based classification of Actinospica acidithermotolerans sp. nov., an actinobacterium isolated from an Indonesian hot spring.</title>
        <authorList>
            <person name="Kusuma A.B."/>
            <person name="Putra K.E."/>
            <person name="Nafisah S."/>
            <person name="Loh J."/>
            <person name="Nouioui I."/>
            <person name="Goodfellow M."/>
        </authorList>
    </citation>
    <scope>NUCLEOTIDE SEQUENCE</scope>
    <source>
        <strain evidence="2">CSCA 57</strain>
    </source>
</reference>
<keyword evidence="3" id="KW-1185">Reference proteome</keyword>
<gene>
    <name evidence="2" type="ORF">KDL01_06935</name>
</gene>
<dbReference type="Proteomes" id="UP000675781">
    <property type="component" value="Unassembled WGS sequence"/>
</dbReference>
<sequence length="191" mass="21237">MGAWLGFEDEAGQGLRPPHGRTWGLRGVTPVVKVTAAGTKRVSLAGLLAFRPGAEHAPRFIHRCIVYHGRKSEKKGFAEDDYIRLLDAAHQQLSGPIVLVWDNINTHKSEKMRRLIAKRDWLTVFHLPPYAPELNPVEGVWSAMKSGLVNLAKRSIEALTALVKTRLRRLQYRPTALAGLLAKTGLDLQPP</sequence>
<name>A0A941ELA4_9ACTN</name>
<dbReference type="InterPro" id="IPR036397">
    <property type="entry name" value="RNaseH_sf"/>
</dbReference>
<evidence type="ECO:0000259" key="1">
    <source>
        <dbReference type="Pfam" id="PF13358"/>
    </source>
</evidence>
<proteinExistence type="predicted"/>
<dbReference type="EMBL" id="JAGSOG010000020">
    <property type="protein sequence ID" value="MBR7832990.1"/>
    <property type="molecule type" value="Genomic_DNA"/>
</dbReference>
<accession>A0A941ELA4</accession>
<comment type="caution">
    <text evidence="2">The sequence shown here is derived from an EMBL/GenBank/DDBJ whole genome shotgun (WGS) entry which is preliminary data.</text>
</comment>
<dbReference type="InterPro" id="IPR038717">
    <property type="entry name" value="Tc1-like_DDE_dom"/>
</dbReference>
<protein>
    <submittedName>
        <fullName evidence="2">Transposase</fullName>
    </submittedName>
</protein>
<dbReference type="GO" id="GO:0003676">
    <property type="term" value="F:nucleic acid binding"/>
    <property type="evidence" value="ECO:0007669"/>
    <property type="project" value="InterPro"/>
</dbReference>
<evidence type="ECO:0000313" key="2">
    <source>
        <dbReference type="EMBL" id="MBR7832990.1"/>
    </source>
</evidence>
<evidence type="ECO:0000313" key="3">
    <source>
        <dbReference type="Proteomes" id="UP000675781"/>
    </source>
</evidence>
<organism evidence="2 3">
    <name type="scientific">Actinospica durhamensis</name>
    <dbReference type="NCBI Taxonomy" id="1508375"/>
    <lineage>
        <taxon>Bacteria</taxon>
        <taxon>Bacillati</taxon>
        <taxon>Actinomycetota</taxon>
        <taxon>Actinomycetes</taxon>
        <taxon>Catenulisporales</taxon>
        <taxon>Actinospicaceae</taxon>
        <taxon>Actinospica</taxon>
    </lineage>
</organism>
<dbReference type="Pfam" id="PF13358">
    <property type="entry name" value="DDE_3"/>
    <property type="match status" value="1"/>
</dbReference>
<feature type="domain" description="Tc1-like transposase DDE" evidence="1">
    <location>
        <begin position="7"/>
        <end position="150"/>
    </location>
</feature>
<dbReference type="AlphaFoldDB" id="A0A941ELA4"/>